<gene>
    <name evidence="1" type="ORF">RJ639_046906</name>
</gene>
<protein>
    <submittedName>
        <fullName evidence="1">Uncharacterized protein</fullName>
    </submittedName>
</protein>
<comment type="caution">
    <text evidence="1">The sequence shown here is derived from an EMBL/GenBank/DDBJ whole genome shotgun (WGS) entry which is preliminary data.</text>
</comment>
<name>A0AA88WB96_9ASTE</name>
<reference evidence="1" key="1">
    <citation type="submission" date="2022-12" db="EMBL/GenBank/DDBJ databases">
        <title>Draft genome assemblies for two species of Escallonia (Escalloniales).</title>
        <authorList>
            <person name="Chanderbali A."/>
            <person name="Dervinis C."/>
            <person name="Anghel I."/>
            <person name="Soltis D."/>
            <person name="Soltis P."/>
            <person name="Zapata F."/>
        </authorList>
    </citation>
    <scope>NUCLEOTIDE SEQUENCE</scope>
    <source>
        <strain evidence="1">UCBG64.0493</strain>
        <tissue evidence="1">Leaf</tissue>
    </source>
</reference>
<organism evidence="1 2">
    <name type="scientific">Escallonia herrerae</name>
    <dbReference type="NCBI Taxonomy" id="1293975"/>
    <lineage>
        <taxon>Eukaryota</taxon>
        <taxon>Viridiplantae</taxon>
        <taxon>Streptophyta</taxon>
        <taxon>Embryophyta</taxon>
        <taxon>Tracheophyta</taxon>
        <taxon>Spermatophyta</taxon>
        <taxon>Magnoliopsida</taxon>
        <taxon>eudicotyledons</taxon>
        <taxon>Gunneridae</taxon>
        <taxon>Pentapetalae</taxon>
        <taxon>asterids</taxon>
        <taxon>campanulids</taxon>
        <taxon>Escalloniales</taxon>
        <taxon>Escalloniaceae</taxon>
        <taxon>Escallonia</taxon>
    </lineage>
</organism>
<sequence>MTGYGLQGCCEMLSTSRELRSPMTSGISPSNMLLDRSSVAKTVRILTSSISIPFITSVMRFLVVLKKSNSVIPQEDSNTVSTEEGNVRKLEKAGVGRDGTLKLAAAQV</sequence>
<evidence type="ECO:0000313" key="2">
    <source>
        <dbReference type="Proteomes" id="UP001188597"/>
    </source>
</evidence>
<accession>A0AA88WB96</accession>
<keyword evidence="2" id="KW-1185">Reference proteome</keyword>
<proteinExistence type="predicted"/>
<evidence type="ECO:0000313" key="1">
    <source>
        <dbReference type="EMBL" id="KAK3022804.1"/>
    </source>
</evidence>
<dbReference type="Proteomes" id="UP001188597">
    <property type="component" value="Unassembled WGS sequence"/>
</dbReference>
<dbReference type="EMBL" id="JAVXUP010000692">
    <property type="protein sequence ID" value="KAK3022804.1"/>
    <property type="molecule type" value="Genomic_DNA"/>
</dbReference>
<dbReference type="AlphaFoldDB" id="A0AA88WB96"/>